<evidence type="ECO:0000313" key="2">
    <source>
        <dbReference type="Proteomes" id="UP000050761"/>
    </source>
</evidence>
<evidence type="ECO:0000313" key="1">
    <source>
        <dbReference type="EMBL" id="VDO30768.1"/>
    </source>
</evidence>
<dbReference type="EMBL" id="UZAH01006283">
    <property type="protein sequence ID" value="VDO30768.1"/>
    <property type="molecule type" value="Genomic_DNA"/>
</dbReference>
<keyword evidence="2" id="KW-1185">Reference proteome</keyword>
<name>A0A183FA88_HELPZ</name>
<protein>
    <submittedName>
        <fullName evidence="1 3">Uncharacterized protein</fullName>
    </submittedName>
</protein>
<proteinExistence type="predicted"/>
<reference evidence="3" key="2">
    <citation type="submission" date="2019-09" db="UniProtKB">
        <authorList>
            <consortium name="WormBaseParasite"/>
        </authorList>
    </citation>
    <scope>IDENTIFICATION</scope>
</reference>
<dbReference type="AlphaFoldDB" id="A0A183FA88"/>
<evidence type="ECO:0000313" key="3">
    <source>
        <dbReference type="WBParaSite" id="HPBE_0000308001-mRNA-1"/>
    </source>
</evidence>
<accession>A0A183FA88</accession>
<dbReference type="Proteomes" id="UP000050761">
    <property type="component" value="Unassembled WGS sequence"/>
</dbReference>
<sequence length="136" mass="14561">MAPVGGAVKAFTAEIRQTNWDDLAEAETRGTKWPWKCGGSLGHHGEPEGMVGRRWGNNPRAGLLDPHMSGFLPALLLIHSDAGRDLAVGDGGQVYVQLFIILSASLFFFLTKGHVMQWAGEVGARVSVCTTLSASK</sequence>
<dbReference type="WBParaSite" id="HPBE_0000308001-mRNA-1">
    <property type="protein sequence ID" value="HPBE_0000308001-mRNA-1"/>
    <property type="gene ID" value="HPBE_0000308001"/>
</dbReference>
<accession>A0A3P7XLZ3</accession>
<gene>
    <name evidence="1" type="ORF">HPBE_LOCUS3081</name>
</gene>
<organism evidence="2 3">
    <name type="scientific">Heligmosomoides polygyrus</name>
    <name type="common">Parasitic roundworm</name>
    <dbReference type="NCBI Taxonomy" id="6339"/>
    <lineage>
        <taxon>Eukaryota</taxon>
        <taxon>Metazoa</taxon>
        <taxon>Ecdysozoa</taxon>
        <taxon>Nematoda</taxon>
        <taxon>Chromadorea</taxon>
        <taxon>Rhabditida</taxon>
        <taxon>Rhabditina</taxon>
        <taxon>Rhabditomorpha</taxon>
        <taxon>Strongyloidea</taxon>
        <taxon>Heligmosomidae</taxon>
        <taxon>Heligmosomoides</taxon>
    </lineage>
</organism>
<reference evidence="1 2" key="1">
    <citation type="submission" date="2018-11" db="EMBL/GenBank/DDBJ databases">
        <authorList>
            <consortium name="Pathogen Informatics"/>
        </authorList>
    </citation>
    <scope>NUCLEOTIDE SEQUENCE [LARGE SCALE GENOMIC DNA]</scope>
</reference>